<keyword evidence="1" id="KW-0812">Transmembrane</keyword>
<sequence>MVVDIRWTLLIALATAFICYTLGAMGASLAWVLLLLITVGVMTHGRIATYVRGVVCRETQRARRRSRAALCPLDETAEWLNFLLNRW</sequence>
<accession>A0A8K0K9R1</accession>
<feature type="transmembrane region" description="Helical" evidence="1">
    <location>
        <begin position="31"/>
        <end position="55"/>
    </location>
</feature>
<dbReference type="Proteomes" id="UP000792457">
    <property type="component" value="Unassembled WGS sequence"/>
</dbReference>
<evidence type="ECO:0000256" key="1">
    <source>
        <dbReference type="SAM" id="Phobius"/>
    </source>
</evidence>
<evidence type="ECO:0000313" key="2">
    <source>
        <dbReference type="EMBL" id="KAG8231144.1"/>
    </source>
</evidence>
<organism evidence="2 3">
    <name type="scientific">Ladona fulva</name>
    <name type="common">Scarce chaser dragonfly</name>
    <name type="synonym">Libellula fulva</name>
    <dbReference type="NCBI Taxonomy" id="123851"/>
    <lineage>
        <taxon>Eukaryota</taxon>
        <taxon>Metazoa</taxon>
        <taxon>Ecdysozoa</taxon>
        <taxon>Arthropoda</taxon>
        <taxon>Hexapoda</taxon>
        <taxon>Insecta</taxon>
        <taxon>Pterygota</taxon>
        <taxon>Palaeoptera</taxon>
        <taxon>Odonata</taxon>
        <taxon>Epiprocta</taxon>
        <taxon>Anisoptera</taxon>
        <taxon>Libelluloidea</taxon>
        <taxon>Libellulidae</taxon>
        <taxon>Ladona</taxon>
    </lineage>
</organism>
<gene>
    <name evidence="2" type="ORF">J437_LFUL011211</name>
</gene>
<reference evidence="2" key="2">
    <citation type="submission" date="2017-10" db="EMBL/GenBank/DDBJ databases">
        <title>Ladona fulva Genome sequencing and assembly.</title>
        <authorList>
            <person name="Murali S."/>
            <person name="Richards S."/>
            <person name="Bandaranaike D."/>
            <person name="Bellair M."/>
            <person name="Blankenburg K."/>
            <person name="Chao H."/>
            <person name="Dinh H."/>
            <person name="Doddapaneni H."/>
            <person name="Dugan-Rocha S."/>
            <person name="Elkadiri S."/>
            <person name="Gnanaolivu R."/>
            <person name="Hernandez B."/>
            <person name="Skinner E."/>
            <person name="Javaid M."/>
            <person name="Lee S."/>
            <person name="Li M."/>
            <person name="Ming W."/>
            <person name="Munidasa M."/>
            <person name="Muniz J."/>
            <person name="Nguyen L."/>
            <person name="Hughes D."/>
            <person name="Osuji N."/>
            <person name="Pu L.-L."/>
            <person name="Puazo M."/>
            <person name="Qu C."/>
            <person name="Quiroz J."/>
            <person name="Raj R."/>
            <person name="Weissenberger G."/>
            <person name="Xin Y."/>
            <person name="Zou X."/>
            <person name="Han Y."/>
            <person name="Worley K."/>
            <person name="Muzny D."/>
            <person name="Gibbs R."/>
        </authorList>
    </citation>
    <scope>NUCLEOTIDE SEQUENCE</scope>
    <source>
        <strain evidence="2">Sampled in the wild</strain>
    </source>
</reference>
<comment type="caution">
    <text evidence="2">The sequence shown here is derived from an EMBL/GenBank/DDBJ whole genome shotgun (WGS) entry which is preliminary data.</text>
</comment>
<protein>
    <submittedName>
        <fullName evidence="2">Uncharacterized protein</fullName>
    </submittedName>
</protein>
<keyword evidence="3" id="KW-1185">Reference proteome</keyword>
<dbReference type="AlphaFoldDB" id="A0A8K0K9R1"/>
<feature type="transmembrane region" description="Helical" evidence="1">
    <location>
        <begin position="7"/>
        <end position="25"/>
    </location>
</feature>
<name>A0A8K0K9R1_LADFU</name>
<dbReference type="EMBL" id="KZ308536">
    <property type="protein sequence ID" value="KAG8231144.1"/>
    <property type="molecule type" value="Genomic_DNA"/>
</dbReference>
<keyword evidence="1" id="KW-0472">Membrane</keyword>
<keyword evidence="1" id="KW-1133">Transmembrane helix</keyword>
<reference evidence="2" key="1">
    <citation type="submission" date="2013-04" db="EMBL/GenBank/DDBJ databases">
        <authorList>
            <person name="Qu J."/>
            <person name="Murali S.C."/>
            <person name="Bandaranaike D."/>
            <person name="Bellair M."/>
            <person name="Blankenburg K."/>
            <person name="Chao H."/>
            <person name="Dinh H."/>
            <person name="Doddapaneni H."/>
            <person name="Downs B."/>
            <person name="Dugan-Rocha S."/>
            <person name="Elkadiri S."/>
            <person name="Gnanaolivu R.D."/>
            <person name="Hernandez B."/>
            <person name="Javaid M."/>
            <person name="Jayaseelan J.C."/>
            <person name="Lee S."/>
            <person name="Li M."/>
            <person name="Ming W."/>
            <person name="Munidasa M."/>
            <person name="Muniz J."/>
            <person name="Nguyen L."/>
            <person name="Ongeri F."/>
            <person name="Osuji N."/>
            <person name="Pu L.-L."/>
            <person name="Puazo M."/>
            <person name="Qu C."/>
            <person name="Quiroz J."/>
            <person name="Raj R."/>
            <person name="Weissenberger G."/>
            <person name="Xin Y."/>
            <person name="Zou X."/>
            <person name="Han Y."/>
            <person name="Richards S."/>
            <person name="Worley K."/>
            <person name="Muzny D."/>
            <person name="Gibbs R."/>
        </authorList>
    </citation>
    <scope>NUCLEOTIDE SEQUENCE</scope>
    <source>
        <strain evidence="2">Sampled in the wild</strain>
    </source>
</reference>
<evidence type="ECO:0000313" key="3">
    <source>
        <dbReference type="Proteomes" id="UP000792457"/>
    </source>
</evidence>
<proteinExistence type="predicted"/>